<reference evidence="1 2" key="1">
    <citation type="journal article" date="2010" name="Stand. Genomic Sci.">
        <title>Complete genome sequence of Spirosoma linguale type strain (1).</title>
        <authorList>
            <person name="Lail K."/>
            <person name="Sikorski J."/>
            <person name="Saunders E."/>
            <person name="Lapidus A."/>
            <person name="Glavina Del Rio T."/>
            <person name="Copeland A."/>
            <person name="Tice H."/>
            <person name="Cheng J.-F."/>
            <person name="Lucas S."/>
            <person name="Nolan M."/>
            <person name="Bruce D."/>
            <person name="Goodwin L."/>
            <person name="Pitluck S."/>
            <person name="Ivanova N."/>
            <person name="Mavromatis K."/>
            <person name="Ovchinnikova G."/>
            <person name="Pati A."/>
            <person name="Chen A."/>
            <person name="Palaniappan K."/>
            <person name="Land M."/>
            <person name="Hauser L."/>
            <person name="Chang Y.-J."/>
            <person name="Jeffries C.D."/>
            <person name="Chain P."/>
            <person name="Brettin T."/>
            <person name="Detter J.C."/>
            <person name="Schuetze A."/>
            <person name="Rohde M."/>
            <person name="Tindall B.J."/>
            <person name="Goeker M."/>
            <person name="Bristow J."/>
            <person name="Eisen J.A."/>
            <person name="Markowitz V."/>
            <person name="Hugenholtz P."/>
            <person name="Kyrpides N.C."/>
            <person name="Klenk H.-P."/>
            <person name="Chen F."/>
        </authorList>
    </citation>
    <scope>NUCLEOTIDE SEQUENCE [LARGE SCALE GENOMIC DNA]</scope>
    <source>
        <strain evidence="2">ATCC 33905 / DSM 74 / LMG 10896 / Claus 1</strain>
    </source>
</reference>
<dbReference type="EMBL" id="CP001769">
    <property type="protein sequence ID" value="ADB42314.1"/>
    <property type="molecule type" value="Genomic_DNA"/>
</dbReference>
<protein>
    <submittedName>
        <fullName evidence="1">Uncharacterized protein</fullName>
    </submittedName>
</protein>
<sequence>MPLTQFTSLLSGKLGQLMMPLYVQFTPNTCAVVLNTFWR</sequence>
<dbReference type="HOGENOM" id="CLU_3317226_0_0_10"/>
<proteinExistence type="predicted"/>
<dbReference type="AlphaFoldDB" id="D2QU32"/>
<organism evidence="1 2">
    <name type="scientific">Spirosoma linguale (strain ATCC 33905 / DSM 74 / LMG 10896 / Claus 1)</name>
    <dbReference type="NCBI Taxonomy" id="504472"/>
    <lineage>
        <taxon>Bacteria</taxon>
        <taxon>Pseudomonadati</taxon>
        <taxon>Bacteroidota</taxon>
        <taxon>Cytophagia</taxon>
        <taxon>Cytophagales</taxon>
        <taxon>Cytophagaceae</taxon>
        <taxon>Spirosoma</taxon>
    </lineage>
</organism>
<dbReference type="Proteomes" id="UP000002028">
    <property type="component" value="Chromosome"/>
</dbReference>
<keyword evidence="2" id="KW-1185">Reference proteome</keyword>
<accession>D2QU32</accession>
<evidence type="ECO:0000313" key="1">
    <source>
        <dbReference type="EMBL" id="ADB42314.1"/>
    </source>
</evidence>
<evidence type="ECO:0000313" key="2">
    <source>
        <dbReference type="Proteomes" id="UP000002028"/>
    </source>
</evidence>
<dbReference type="KEGG" id="sli:Slin_6355"/>
<gene>
    <name evidence="1" type="ordered locus">Slin_6355</name>
</gene>
<name>D2QU32_SPILD</name>